<dbReference type="PDB" id="8UEV">
    <property type="method" value="EM"/>
    <property type="resolution" value="3.70 A"/>
    <property type="chains" value="1p=124-299"/>
</dbReference>
<dbReference type="EMDB" id="EMD-45479"/>
<dbReference type="PANTHER" id="PTHR13094:SF1">
    <property type="entry name" value="NADH DEHYDROGENASE [UBIQUINONE] 1 BETA SUBCOMPLEX SUBUNIT 10"/>
    <property type="match status" value="1"/>
</dbReference>
<dbReference type="EMDB" id="EMD-45490"/>
<dbReference type="PDB" id="8UGJ">
    <property type="method" value="EM"/>
    <property type="resolution" value="2.30 A"/>
    <property type="chains" value="1p=124-299"/>
</dbReference>
<evidence type="ECO:0007829" key="24">
    <source>
        <dbReference type="PDB" id="9CDN"/>
    </source>
</evidence>
<dbReference type="PDB" id="8UGR">
    <property type="method" value="EM"/>
    <property type="resolution" value="6.50 A"/>
    <property type="chains" value="1p/5p=124-299"/>
</dbReference>
<evidence type="ECO:0000256" key="8">
    <source>
        <dbReference type="ARBA" id="ARBA00023128"/>
    </source>
</evidence>
<dbReference type="InterPro" id="IPR039993">
    <property type="entry name" value="NDUFB10"/>
</dbReference>
<dbReference type="EMDB" id="EMD-32306"/>
<feature type="compositionally biased region" description="Basic and acidic residues" evidence="13">
    <location>
        <begin position="127"/>
        <end position="138"/>
    </location>
</feature>
<dbReference type="Proteomes" id="UP000694727">
    <property type="component" value="Unplaced"/>
</dbReference>
<dbReference type="PANTHER" id="PTHR13094">
    <property type="entry name" value="NADH-UBIQUINONE OXIDOREDUCTASE PDSW SUBUNIT"/>
    <property type="match status" value="1"/>
</dbReference>
<dbReference type="PDB" id="8UER">
    <property type="method" value="EM"/>
    <property type="resolution" value="3.50 A"/>
    <property type="chains" value="1p=124-299"/>
</dbReference>
<dbReference type="PDB" id="7VYS">
    <property type="method" value="EM"/>
    <property type="resolution" value="2.50 A"/>
    <property type="chains" value="d=125-299"/>
</dbReference>
<dbReference type="EMDB" id="EMD-44967"/>
<dbReference type="PDB" id="8UEW">
    <property type="method" value="EM"/>
    <property type="resolution" value="3.60 A"/>
    <property type="chains" value="1p=124-299"/>
</dbReference>
<comment type="function">
    <text evidence="10">Accessory subunit that is involved in the functional assembly of the mitochondrial respiratory chain complex I. Complex I has an NADH dehydrogenase activity with ubiquinone as an immediate electron acceptor and mediates the transfer of electrons from NADH to the respiratory chain.</text>
</comment>
<dbReference type="EMDB" id="EMD-42225"/>
<reference evidence="21" key="4">
    <citation type="submission" date="2024-05" db="PDB data bank">
        <title>Cryo-EM structure of respiratory supercomplex I.</title>
        <authorList>
            <person name="Zhang Z."/>
            <person name="Maharjan R."/>
            <person name="Tringides M."/>
        </authorList>
    </citation>
    <scope>STRUCTURE BY ELECTRON MICROSCOPY (2.88 ANGSTROMS) OF 124-299</scope>
    <scope>DISULFIDE BONDS</scope>
</reference>
<keyword evidence="4" id="KW-0813">Transport</keyword>
<dbReference type="EMDB" id="EMD-32305"/>
<dbReference type="EMDB" id="EMD-45013"/>
<keyword evidence="7" id="KW-0249">Electron transport</keyword>
<dbReference type="PDB" id="7W4Q">
    <property type="method" value="EM"/>
    <property type="resolution" value="3.30 A"/>
    <property type="chains" value="d=125-299"/>
</dbReference>
<dbReference type="EMDB" id="EMD-32307"/>
<keyword evidence="5" id="KW-0679">Respiratory chain</keyword>
<dbReference type="PDB" id="7W31">
    <property type="method" value="EM"/>
    <property type="resolution" value="3.10 A"/>
    <property type="chains" value="d=125-299"/>
</dbReference>
<dbReference type="PDB" id="9BUH">
    <property type="method" value="EM"/>
    <property type="resolution" value="2.80 A"/>
    <property type="chains" value="d=124-299"/>
</dbReference>
<evidence type="ECO:0007829" key="25">
    <source>
        <dbReference type="PDB" id="9CE2"/>
    </source>
</evidence>
<comment type="subcellular location">
    <subcellularLocation>
        <location evidence="1">Mitochondrion inner membrane</location>
        <topology evidence="1">Peripheral membrane protein</topology>
        <orientation evidence="1">Matrix side</orientation>
    </subcellularLocation>
</comment>
<reference evidence="18 19" key="2">
    <citation type="journal article" date="2024" name="Nature">
        <title>High-resolution in situ structures of mammalian respiratory supercomplexes.</title>
        <authorList>
            <person name="Zheng W."/>
            <person name="Chai P."/>
            <person name="Zhu J."/>
            <person name="Zhang K."/>
        </authorList>
    </citation>
    <scope>STRUCTURE BY ELECTRON MICROSCOPY (2.10 ANGSTROMS) OF 124-299</scope>
    <scope>DISULFIDE BONDS</scope>
</reference>
<dbReference type="EMDB" id="EMD-42230"/>
<dbReference type="PDB" id="8UET">
    <property type="method" value="EM"/>
    <property type="resolution" value="3.70 A"/>
    <property type="chains" value="1p=124-299"/>
</dbReference>
<dbReference type="PDB" id="7W4M">
    <property type="method" value="EM"/>
    <property type="resolution" value="3.30 A"/>
    <property type="chains" value="d=125-299"/>
</dbReference>
<dbReference type="EMDB" id="EMD-32308"/>
<dbReference type="EMDB" id="EMD-42175"/>
<evidence type="ECO:0007829" key="22">
    <source>
        <dbReference type="PDB" id="9BXV"/>
    </source>
</evidence>
<evidence type="ECO:0000256" key="1">
    <source>
        <dbReference type="ARBA" id="ARBA00004443"/>
    </source>
</evidence>
<dbReference type="PDB" id="8UEY">
    <property type="method" value="EM"/>
    <property type="resolution" value="3.60 A"/>
    <property type="chains" value="1p=124-299"/>
</dbReference>
<evidence type="ECO:0000256" key="10">
    <source>
        <dbReference type="ARBA" id="ARBA00024857"/>
    </source>
</evidence>
<evidence type="ECO:0007829" key="19">
    <source>
        <dbReference type="PDB" id="8UEO"/>
    </source>
</evidence>
<dbReference type="PDB" id="9BXV">
    <property type="method" value="EM"/>
    <property type="resolution" value="2.90 A"/>
    <property type="chains" value="d=124-299"/>
</dbReference>
<dbReference type="EMDB" id="EMD-32263"/>
<evidence type="ECO:0000256" key="5">
    <source>
        <dbReference type="ARBA" id="ARBA00022660"/>
    </source>
</evidence>
<dbReference type="AlphaFoldDB" id="A0A8D0R7A9"/>
<evidence type="ECO:0000256" key="13">
    <source>
        <dbReference type="SAM" id="MobiDB-lite"/>
    </source>
</evidence>
<dbReference type="GO" id="GO:0005743">
    <property type="term" value="C:mitochondrial inner membrane"/>
    <property type="evidence" value="ECO:0007669"/>
    <property type="project" value="UniProtKB-SubCell"/>
</dbReference>
<evidence type="ECO:0000256" key="9">
    <source>
        <dbReference type="ARBA" id="ARBA00023136"/>
    </source>
</evidence>
<dbReference type="EMDB" id="EMD-32309"/>
<dbReference type="PDB" id="8UEP">
    <property type="method" value="EM"/>
    <property type="resolution" value="3.40 A"/>
    <property type="chains" value="1p=124-299"/>
</dbReference>
<protein>
    <recommendedName>
        <fullName evidence="3">NADH dehydrogenase [ubiquinone] 1 beta subcomplex subunit 10</fullName>
    </recommendedName>
    <alternativeName>
        <fullName evidence="11">Complex I-PDSW</fullName>
    </alternativeName>
    <alternativeName>
        <fullName evidence="12">NADH-ubiquinone oxidoreductase PDSW subunit</fullName>
    </alternativeName>
</protein>
<reference evidence="24" key="7">
    <citation type="submission" date="2024-06" db="PDB data bank">
        <title>respiratory supercomplex I+III2 open state.</title>
        <authorList>
            <person name="Zhang Z."/>
            <person name="Maharjan R."/>
            <person name="Tringides M."/>
        </authorList>
    </citation>
    <scope>STRUCTURE BY ELECTRON MICROSCOPY (3.47 ANGSTROMS) OF 124-299</scope>
</reference>
<dbReference type="PDB" id="9BWD">
    <property type="method" value="EM"/>
    <property type="resolution" value="2.88 A"/>
    <property type="chains" value="d=124-299"/>
</dbReference>
<dbReference type="PDB" id="8UEX">
    <property type="method" value="EM"/>
    <property type="resolution" value="3.90 A"/>
    <property type="chains" value="1p=124-299"/>
</dbReference>
<evidence type="ECO:0000313" key="14">
    <source>
        <dbReference type="Ensembl" id="ENSSSCP00025011897.1"/>
    </source>
</evidence>
<dbReference type="PDB" id="7W4K">
    <property type="method" value="EM"/>
    <property type="resolution" value="3.20 A"/>
    <property type="chains" value="d=125-299"/>
</dbReference>
<evidence type="ECO:0007829" key="17">
    <source>
        <dbReference type="PDB" id="7W0H"/>
    </source>
</evidence>
<dbReference type="EMDB" id="EMD-32269"/>
<feature type="region of interest" description="Disordered" evidence="13">
    <location>
        <begin position="123"/>
        <end position="149"/>
    </location>
</feature>
<dbReference type="EMDB" id="EMD-42173"/>
<evidence type="ECO:0000256" key="7">
    <source>
        <dbReference type="ARBA" id="ARBA00022982"/>
    </source>
</evidence>
<reference evidence="14" key="9">
    <citation type="submission" date="2025-05" db="UniProtKB">
        <authorList>
            <consortium name="Ensembl"/>
        </authorList>
    </citation>
    <scope>IDENTIFICATION</scope>
</reference>
<dbReference type="PDB" id="7W4N">
    <property type="method" value="EM"/>
    <property type="resolution" value="3.00 A"/>
    <property type="chains" value="d=125-299"/>
</dbReference>
<reference evidence="20" key="3">
    <citation type="submission" date="2024-05" db="PDB data bank">
        <title>Cryo-EM structure of respiratory supercomplex I III IV.</title>
        <authorList>
            <person name="Zhang Z."/>
            <person name="Maharjan R."/>
            <person name="Tringides M."/>
        </authorList>
    </citation>
    <scope>STRUCTURE BY ELECTRON MICROSCOPY (2.80 ANGSTROMS) OF 124-299</scope>
    <scope>DISULFIDE BONDS</scope>
</reference>
<reference evidence="16 17" key="1">
    <citation type="journal article" date="2022" name="Nat. Struct. Mol. Biol.">
        <title>The coupling mechanism of mammalian mitochondrial complex I.</title>
        <authorList>
            <person name="Gu J."/>
            <person name="Liu T."/>
            <person name="Guo R."/>
            <person name="Zhang L."/>
            <person name="Yang M."/>
        </authorList>
    </citation>
    <scope>STRUCTURE BY ELECTRON MICROSCOPY (2.50 ANGSTROMS) OF 125-299</scope>
    <scope>DISULFIDE BONDS</scope>
</reference>
<dbReference type="PDB" id="8UGI">
    <property type="method" value="EM"/>
    <property type="resolution" value="2.10 A"/>
    <property type="chains" value="1p=124-299"/>
</dbReference>
<evidence type="ECO:0000256" key="11">
    <source>
        <dbReference type="ARBA" id="ARBA00030372"/>
    </source>
</evidence>
<reference evidence="23" key="6">
    <citation type="submission" date="2024-06" db="PDB data bank">
        <title>Cryo-EM structure of respiratory supercomplex I in open state.</title>
        <authorList>
            <person name="Zhang Z."/>
            <person name="Maharjan R."/>
            <person name="Tringides M."/>
        </authorList>
    </citation>
    <scope>STRUCTURE BY ELECTRON MICROSCOPY (3.20 ANGSTROMS) OF 124-299</scope>
    <scope>DISULFIDE BONDS</scope>
</reference>
<dbReference type="EMDB" id="EMD-32214"/>
<dbReference type="SMR" id="A0A8D0R7A9"/>
<dbReference type="PDB" id="8UEU">
    <property type="method" value="EM"/>
    <property type="resolution" value="3.60 A"/>
    <property type="chains" value="1p=124-299"/>
</dbReference>
<dbReference type="PDB" id="9CDN">
    <property type="method" value="EM"/>
    <property type="resolution" value="3.47 A"/>
    <property type="chains" value="d=124-299"/>
</dbReference>
<dbReference type="Ensembl" id="ENSSSCT00015037766.1">
    <property type="protein sequence ID" value="ENSSSCP00015014980.1"/>
    <property type="gene ID" value="ENSSSCG00015028391.1"/>
</dbReference>
<dbReference type="EMDB" id="EMD-32304"/>
<evidence type="ECO:0000256" key="12">
    <source>
        <dbReference type="ARBA" id="ARBA00032549"/>
    </source>
</evidence>
<dbReference type="PDB" id="7W0H">
    <property type="method" value="EM"/>
    <property type="resolution" value="3.40 A"/>
    <property type="chains" value="d=125-299"/>
</dbReference>
<dbReference type="PDB" id="8UEQ">
    <property type="method" value="EM"/>
    <property type="resolution" value="3.40 A"/>
    <property type="chains" value="1p=124-299"/>
</dbReference>
<keyword evidence="16 17" id="KW-0002">3D-structure</keyword>
<name>A0A8D0R7A9_PIG</name>
<dbReference type="PDB" id="8UES">
    <property type="method" value="EM"/>
    <property type="resolution" value="3.60 A"/>
    <property type="chains" value="1p=124-299"/>
</dbReference>
<evidence type="ECO:0007829" key="23">
    <source>
        <dbReference type="PDB" id="9CD6"/>
    </source>
</evidence>
<dbReference type="EMDB" id="EMD-42172"/>
<comment type="similarity">
    <text evidence="2">Belongs to the complex I NDUFB10 subunit family.</text>
</comment>
<dbReference type="PDB" id="8UEZ">
    <property type="method" value="EM"/>
    <property type="resolution" value="3.50 A"/>
    <property type="chains" value="1p=124-299"/>
</dbReference>
<dbReference type="PDB" id="9CE2">
    <property type="method" value="EM"/>
    <property type="resolution" value="3.41 A"/>
    <property type="chains" value="d=124-299"/>
</dbReference>
<dbReference type="EMDB" id="EMD-42226"/>
<dbReference type="PDB" id="7W2K">
    <property type="method" value="EM"/>
    <property type="resolution" value="2.90 A"/>
    <property type="chains" value="d=125-299"/>
</dbReference>
<evidence type="ECO:0000256" key="6">
    <source>
        <dbReference type="ARBA" id="ARBA00022792"/>
    </source>
</evidence>
<evidence type="ECO:0007829" key="18">
    <source>
        <dbReference type="PDB" id="8UD1"/>
    </source>
</evidence>
<dbReference type="Proteomes" id="UP000694726">
    <property type="component" value="Unplaced"/>
</dbReference>
<keyword evidence="8" id="KW-0496">Mitochondrion</keyword>
<evidence type="ECO:0000256" key="2">
    <source>
        <dbReference type="ARBA" id="ARBA00008317"/>
    </source>
</evidence>
<evidence type="ECO:0007829" key="16">
    <source>
        <dbReference type="PDB" id="7VYS"/>
    </source>
</evidence>
<evidence type="ECO:0000256" key="3">
    <source>
        <dbReference type="ARBA" id="ARBA00014109"/>
    </source>
</evidence>
<keyword evidence="6" id="KW-0999">Mitochondrion inner membrane</keyword>
<dbReference type="InterPro" id="IPR019377">
    <property type="entry name" value="NADH_UbQ_OxRdtase_su10"/>
</dbReference>
<dbReference type="EMDB" id="EMD-42176"/>
<dbReference type="EMDB" id="EMD-42170"/>
<dbReference type="PDB" id="8UEO">
    <property type="method" value="EM"/>
    <property type="resolution" value="3.80 A"/>
    <property type="chains" value="1p=124-299"/>
</dbReference>
<dbReference type="EMDB" id="EMD-42227"/>
<feature type="disulfide bond" evidence="21 23">
    <location>
        <begin position="200"/>
        <end position="207"/>
    </location>
</feature>
<dbReference type="EMDB" id="EMD-42169"/>
<dbReference type="EMDB" id="EMD-32312"/>
<keyword evidence="9" id="KW-0472">Membrane</keyword>
<dbReference type="PDB" id="8UGH">
    <property type="method" value="EM"/>
    <property type="resolution" value="2.10 A"/>
    <property type="chains" value="1p=124-299"/>
</dbReference>
<evidence type="ECO:0007829" key="20">
    <source>
        <dbReference type="PDB" id="9BUH"/>
    </source>
</evidence>
<dbReference type="EMDB" id="EMD-42166"/>
<dbReference type="PDB" id="8UD1">
    <property type="method" value="EM"/>
    <property type="resolution" value="2.10 A"/>
    <property type="chains" value="1p=124-299"/>
</dbReference>
<dbReference type="PDB" id="7W4F">
    <property type="method" value="EM"/>
    <property type="resolution" value="2.70 A"/>
    <property type="chains" value="d=125-299"/>
</dbReference>
<sequence length="299" mass="35038">MKILFSWAVWKRPWPNLEVVSMNFSSTFSRARRLWCTRRDWGPWGRGASRQEVPAKPLPSPQVIQECLAHLAGSVPLCSPHDPSLALQRGRRRCPLVRANKAAGPRQRPRQRIRERRPLCDAAMPDSWDKDVYPEPPRRTPAPAPQTSLPNPVTYLTKIFDLLVDRPVTLAREFIEQQHAKNRYYYYHREFRRVPDITECEEKDILCMFEAEMQWRRDYKVDQEIVNIIQERLKACQQREGESYRQNCAKELEQFTQVSKAFQDRYSDLGAHYSARKCLAKQKQRMLAERKAAKEAAAA</sequence>
<organism evidence="14 15">
    <name type="scientific">Sus scrofa</name>
    <name type="common">Pig</name>
    <dbReference type="NCBI Taxonomy" id="9823"/>
    <lineage>
        <taxon>Eukaryota</taxon>
        <taxon>Metazoa</taxon>
        <taxon>Chordata</taxon>
        <taxon>Craniata</taxon>
        <taxon>Vertebrata</taxon>
        <taxon>Euteleostomi</taxon>
        <taxon>Mammalia</taxon>
        <taxon>Eutheria</taxon>
        <taxon>Laurasiatheria</taxon>
        <taxon>Artiodactyla</taxon>
        <taxon>Suina</taxon>
        <taxon>Suidae</taxon>
        <taxon>Sus</taxon>
    </lineage>
</organism>
<dbReference type="EMDB" id="EMD-42171"/>
<evidence type="ECO:0000256" key="4">
    <source>
        <dbReference type="ARBA" id="ARBA00022448"/>
    </source>
</evidence>
<reference evidence="25" key="8">
    <citation type="submission" date="2024-06" db="PDB data bank">
        <title>Respiratory supercomplex I+III2+IV open state.</title>
        <authorList>
            <person name="Zhang Z."/>
            <person name="Maharjan R."/>
            <person name="Tringides M."/>
        </authorList>
    </citation>
    <scope>STRUCTURE BY ELECTRON MICROSCOPY (3.41 ANGSTROMS) OF 124-299</scope>
    <scope>DISULFIDE BONDS</scope>
</reference>
<dbReference type="Pfam" id="PF10249">
    <property type="entry name" value="NDUFB10"/>
    <property type="match status" value="1"/>
</dbReference>
<evidence type="ECO:0007829" key="21">
    <source>
        <dbReference type="PDB" id="9BWD"/>
    </source>
</evidence>
<dbReference type="EMDB" id="EMD-42143"/>
<dbReference type="PDB" id="7W4L">
    <property type="method" value="EM"/>
    <property type="resolution" value="3.10 A"/>
    <property type="chains" value="d=125-299"/>
</dbReference>
<dbReference type="PDB" id="8UGN">
    <property type="method" value="EM"/>
    <property type="resolution" value="2.70 A"/>
    <property type="chains" value="1p/5p=124-299"/>
</dbReference>
<dbReference type="EMDB" id="EMD-45463"/>
<dbReference type="PDB" id="7W4C">
    <property type="method" value="EM"/>
    <property type="resolution" value="2.70 A"/>
    <property type="chains" value="d=125-299"/>
</dbReference>
<dbReference type="EMDB" id="EMD-32303"/>
<proteinExistence type="evidence at protein level"/>
<reference evidence="22" key="5">
    <citation type="submission" date="2024-05" db="PDB data bank">
        <title>Respiratory supercomplex I III.</title>
        <authorList>
            <person name="Zhang Z."/>
            <person name="Maharjan R."/>
            <person name="Tringides M."/>
        </authorList>
    </citation>
    <scope>STRUCTURE BY ELECTRON MICROSCOPY (2.90 ANGSTROMS) OF 124-299</scope>
</reference>
<dbReference type="EMDB" id="EMD-42168"/>
<dbReference type="EMDB" id="EMD-42165"/>
<dbReference type="PDB" id="7W4J">
    <property type="method" value="EM"/>
    <property type="resolution" value="3.20 A"/>
    <property type="chains" value="d=125-299"/>
</dbReference>
<accession>A0A8D0R7A9</accession>
<dbReference type="EMDB" id="EMD-42174"/>
<dbReference type="EMDB" id="EMD-32300"/>
<dbReference type="EMDB" id="EMD-42167"/>
<dbReference type="PDB" id="9CD6">
    <property type="method" value="EM"/>
    <property type="resolution" value="3.20 A"/>
    <property type="chains" value="d=124-299"/>
</dbReference>
<dbReference type="GO" id="GO:0045271">
    <property type="term" value="C:respiratory chain complex I"/>
    <property type="evidence" value="ECO:0007669"/>
    <property type="project" value="UniProtKB-ARBA"/>
</dbReference>
<dbReference type="EMDB" id="EMD-44908"/>
<dbReference type="Ensembl" id="ENSSSCT00025028126.1">
    <property type="protein sequence ID" value="ENSSSCP00025011897.1"/>
    <property type="gene ID" value="ENSSSCG00025020710.1"/>
</dbReference>
<evidence type="ECO:0000313" key="15">
    <source>
        <dbReference type="Proteomes" id="UP000694727"/>
    </source>
</evidence>
<dbReference type="EMDB" id="EMD-42233"/>
<dbReference type="PDB" id="7W4G">
    <property type="method" value="EM"/>
    <property type="resolution" value="3.10 A"/>
    <property type="chains" value="d=125-299"/>
</dbReference>
<feature type="disulfide bond" evidence="16 17">
    <location>
        <begin position="236"/>
        <end position="248"/>
    </location>
</feature>
<dbReference type="EMDB" id="EMD-32242"/>